<evidence type="ECO:0000313" key="4">
    <source>
        <dbReference type="Proteomes" id="UP000542776"/>
    </source>
</evidence>
<dbReference type="EMBL" id="JACIEK010000005">
    <property type="protein sequence ID" value="MBB3998418.1"/>
    <property type="molecule type" value="Genomic_DNA"/>
</dbReference>
<accession>A0A7W6H4K4</accession>
<name>A0A7W6H4K4_9HYPH</name>
<evidence type="ECO:0000256" key="2">
    <source>
        <dbReference type="SAM" id="SignalP"/>
    </source>
</evidence>
<organism evidence="3 4">
    <name type="scientific">Aureimonas pseudogalii</name>
    <dbReference type="NCBI Taxonomy" id="1744844"/>
    <lineage>
        <taxon>Bacteria</taxon>
        <taxon>Pseudomonadati</taxon>
        <taxon>Pseudomonadota</taxon>
        <taxon>Alphaproteobacteria</taxon>
        <taxon>Hyphomicrobiales</taxon>
        <taxon>Aurantimonadaceae</taxon>
        <taxon>Aureimonas</taxon>
    </lineage>
</organism>
<keyword evidence="4" id="KW-1185">Reference proteome</keyword>
<feature type="chain" id="PRO_5030953873" evidence="2">
    <location>
        <begin position="24"/>
        <end position="118"/>
    </location>
</feature>
<gene>
    <name evidence="3" type="ORF">GGR04_002259</name>
</gene>
<keyword evidence="1" id="KW-0812">Transmembrane</keyword>
<keyword evidence="1" id="KW-1133">Transmembrane helix</keyword>
<dbReference type="AlphaFoldDB" id="A0A7W6H4K4"/>
<reference evidence="3 4" key="1">
    <citation type="submission" date="2020-08" db="EMBL/GenBank/DDBJ databases">
        <title>Genomic Encyclopedia of Type Strains, Phase IV (KMG-IV): sequencing the most valuable type-strain genomes for metagenomic binning, comparative biology and taxonomic classification.</title>
        <authorList>
            <person name="Goeker M."/>
        </authorList>
    </citation>
    <scope>NUCLEOTIDE SEQUENCE [LARGE SCALE GENOMIC DNA]</scope>
    <source>
        <strain evidence="3 4">DSM 102238</strain>
    </source>
</reference>
<keyword evidence="1" id="KW-0472">Membrane</keyword>
<feature type="signal peptide" evidence="2">
    <location>
        <begin position="1"/>
        <end position="23"/>
    </location>
</feature>
<feature type="transmembrane region" description="Helical" evidence="1">
    <location>
        <begin position="78"/>
        <end position="100"/>
    </location>
</feature>
<dbReference type="Proteomes" id="UP000542776">
    <property type="component" value="Unassembled WGS sequence"/>
</dbReference>
<proteinExistence type="predicted"/>
<evidence type="ECO:0000256" key="1">
    <source>
        <dbReference type="SAM" id="Phobius"/>
    </source>
</evidence>
<keyword evidence="2" id="KW-0732">Signal</keyword>
<comment type="caution">
    <text evidence="3">The sequence shown here is derived from an EMBL/GenBank/DDBJ whole genome shotgun (WGS) entry which is preliminary data.</text>
</comment>
<protein>
    <submittedName>
        <fullName evidence="3">Uncharacterized protein</fullName>
    </submittedName>
</protein>
<evidence type="ECO:0000313" key="3">
    <source>
        <dbReference type="EMBL" id="MBB3998418.1"/>
    </source>
</evidence>
<sequence length="118" mass="12065">MKMVAWVLRVVGCLVLAAGTVLAVGDVARSLASDRVRLMTIGEAVRVAGFGAASAEDGRIDPARAGVFATDGRGADPMAVLAIQPASVVLGAAGIALLFIGRSGRRSTDRERLRGGPH</sequence>
<dbReference type="RefSeq" id="WP_183199957.1">
    <property type="nucleotide sequence ID" value="NZ_JACIEK010000005.1"/>
</dbReference>